<evidence type="ECO:0000256" key="2">
    <source>
        <dbReference type="RuleBase" id="RU362080"/>
    </source>
</evidence>
<comment type="function">
    <text evidence="2">Antitoxin component of a type II toxin-antitoxin (TA) system.</text>
</comment>
<protein>
    <recommendedName>
        <fullName evidence="2">Antitoxin</fullName>
    </recommendedName>
</protein>
<reference evidence="4 5" key="1">
    <citation type="journal article" date="2009" name="Stand. Genomic Sci.">
        <title>Complete genome sequence of Actinosynnema mirum type strain (101).</title>
        <authorList>
            <person name="Land M."/>
            <person name="Lapidus A."/>
            <person name="Mayilraj S."/>
            <person name="Chen F."/>
            <person name="Copeland A."/>
            <person name="Del Rio T.G."/>
            <person name="Nolan M."/>
            <person name="Lucas S."/>
            <person name="Tice H."/>
            <person name="Cheng J.F."/>
            <person name="Chertkov O."/>
            <person name="Bruce D."/>
            <person name="Goodwin L."/>
            <person name="Pitluck S."/>
            <person name="Rohde M."/>
            <person name="Goker M."/>
            <person name="Pati A."/>
            <person name="Ivanova N."/>
            <person name="Mavromatis K."/>
            <person name="Chen A."/>
            <person name="Palaniappan K."/>
            <person name="Hauser L."/>
            <person name="Chang Y.J."/>
            <person name="Jeffries C.C."/>
            <person name="Brettin T."/>
            <person name="Detter J.C."/>
            <person name="Han C."/>
            <person name="Chain P."/>
            <person name="Tindall B.J."/>
            <person name="Bristow J."/>
            <person name="Eisen J.A."/>
            <person name="Markowitz V."/>
            <person name="Hugenholtz P."/>
            <person name="Kyrpides N.C."/>
            <person name="Klenk H.P."/>
        </authorList>
    </citation>
    <scope>NUCLEOTIDE SEQUENCE [LARGE SCALE GENOMIC DNA]</scope>
    <source>
        <strain evidence="5">ATCC 29888 / DSM 43827 / JCM 3225 / NBRC 14064 / NCIMB 13271 / NRRL B-12336 / IMRU 3971 / 101</strain>
    </source>
</reference>
<evidence type="ECO:0000256" key="1">
    <source>
        <dbReference type="ARBA" id="ARBA00009981"/>
    </source>
</evidence>
<evidence type="ECO:0000313" key="5">
    <source>
        <dbReference type="Proteomes" id="UP000002213"/>
    </source>
</evidence>
<gene>
    <name evidence="4" type="ordered locus">Amir_1790</name>
</gene>
<dbReference type="Pfam" id="PF02604">
    <property type="entry name" value="PhdYeFM_antitox"/>
    <property type="match status" value="1"/>
</dbReference>
<dbReference type="PANTHER" id="PTHR33713">
    <property type="entry name" value="ANTITOXIN YAFN-RELATED"/>
    <property type="match status" value="1"/>
</dbReference>
<sequence length="79" mass="9166">MKVVDLREYRAKCAEVLDSVIADREGVVVTRPGRDPVVLVALDDYRSLQEVVNRFPRQESARQRARAEHRAPRPDEPRR</sequence>
<accession>C6WCX1</accession>
<dbReference type="InterPro" id="IPR036165">
    <property type="entry name" value="YefM-like_sf"/>
</dbReference>
<organism evidence="4 5">
    <name type="scientific">Actinosynnema mirum (strain ATCC 29888 / DSM 43827 / JCM 3225 / NBRC 14064 / NCIMB 13271 / NRRL B-12336 / IMRU 3971 / 101)</name>
    <dbReference type="NCBI Taxonomy" id="446462"/>
    <lineage>
        <taxon>Bacteria</taxon>
        <taxon>Bacillati</taxon>
        <taxon>Actinomycetota</taxon>
        <taxon>Actinomycetes</taxon>
        <taxon>Pseudonocardiales</taxon>
        <taxon>Pseudonocardiaceae</taxon>
        <taxon>Actinosynnema</taxon>
    </lineage>
</organism>
<dbReference type="InterPro" id="IPR006442">
    <property type="entry name" value="Antitoxin_Phd/YefM"/>
</dbReference>
<dbReference type="KEGG" id="ami:Amir_1790"/>
<dbReference type="PANTHER" id="PTHR33713:SF6">
    <property type="entry name" value="ANTITOXIN YEFM"/>
    <property type="match status" value="1"/>
</dbReference>
<dbReference type="Proteomes" id="UP000002213">
    <property type="component" value="Chromosome"/>
</dbReference>
<dbReference type="EMBL" id="CP001630">
    <property type="protein sequence ID" value="ACU35738.1"/>
    <property type="molecule type" value="Genomic_DNA"/>
</dbReference>
<evidence type="ECO:0000256" key="3">
    <source>
        <dbReference type="SAM" id="MobiDB-lite"/>
    </source>
</evidence>
<comment type="similarity">
    <text evidence="1 2">Belongs to the phD/YefM antitoxin family.</text>
</comment>
<dbReference type="eggNOG" id="COG2161">
    <property type="taxonomic scope" value="Bacteria"/>
</dbReference>
<dbReference type="HOGENOM" id="CLU_2598170_0_0_11"/>
<dbReference type="InterPro" id="IPR051405">
    <property type="entry name" value="phD/YefM_antitoxin"/>
</dbReference>
<dbReference type="SUPFAM" id="SSF143120">
    <property type="entry name" value="YefM-like"/>
    <property type="match status" value="1"/>
</dbReference>
<name>C6WCX1_ACTMD</name>
<dbReference type="NCBIfam" id="TIGR01552">
    <property type="entry name" value="phd_fam"/>
    <property type="match status" value="1"/>
</dbReference>
<dbReference type="RefSeq" id="WP_015800627.1">
    <property type="nucleotide sequence ID" value="NC_013093.1"/>
</dbReference>
<dbReference type="AlphaFoldDB" id="C6WCX1"/>
<dbReference type="OrthoDB" id="9802003at2"/>
<proteinExistence type="inferred from homology"/>
<keyword evidence="5" id="KW-1185">Reference proteome</keyword>
<evidence type="ECO:0000313" key="4">
    <source>
        <dbReference type="EMBL" id="ACU35738.1"/>
    </source>
</evidence>
<feature type="region of interest" description="Disordered" evidence="3">
    <location>
        <begin position="56"/>
        <end position="79"/>
    </location>
</feature>
<dbReference type="Gene3D" id="3.40.1620.10">
    <property type="entry name" value="YefM-like domain"/>
    <property type="match status" value="1"/>
</dbReference>